<dbReference type="GeneID" id="73902545"/>
<dbReference type="RefSeq" id="WP_256533417.1">
    <property type="nucleotide sequence ID" value="NZ_CP101824.1"/>
</dbReference>
<reference evidence="2 3" key="1">
    <citation type="journal article" date="2019" name="Int. J. Syst. Evol. Microbiol.">
        <title>The Global Catalogue of Microorganisms (GCM) 10K type strain sequencing project: providing services to taxonomists for standard genome sequencing and annotation.</title>
        <authorList>
            <consortium name="The Broad Institute Genomics Platform"/>
            <consortium name="The Broad Institute Genome Sequencing Center for Infectious Disease"/>
            <person name="Wu L."/>
            <person name="Ma J."/>
        </authorList>
    </citation>
    <scope>NUCLEOTIDE SEQUENCE [LARGE SCALE GENOMIC DNA]</scope>
    <source>
        <strain evidence="2 3">IBRC-M 10256</strain>
    </source>
</reference>
<evidence type="ECO:0000313" key="3">
    <source>
        <dbReference type="Proteomes" id="UP001595846"/>
    </source>
</evidence>
<comment type="caution">
    <text evidence="2">The sequence shown here is derived from an EMBL/GenBank/DDBJ whole genome shotgun (WGS) entry which is preliminary data.</text>
</comment>
<feature type="region of interest" description="Disordered" evidence="1">
    <location>
        <begin position="1"/>
        <end position="23"/>
    </location>
</feature>
<proteinExistence type="predicted"/>
<dbReference type="Pfam" id="PF20126">
    <property type="entry name" value="TumE"/>
    <property type="match status" value="1"/>
</dbReference>
<keyword evidence="3" id="KW-1185">Reference proteome</keyword>
<feature type="compositionally biased region" description="Basic and acidic residues" evidence="1">
    <location>
        <begin position="7"/>
        <end position="16"/>
    </location>
</feature>
<evidence type="ECO:0000256" key="1">
    <source>
        <dbReference type="SAM" id="MobiDB-lite"/>
    </source>
</evidence>
<name>A0ABD5NQT6_9EURY</name>
<gene>
    <name evidence="2" type="ORF">ACFOUR_12505</name>
</gene>
<accession>A0ABD5NQT6</accession>
<evidence type="ECO:0000313" key="2">
    <source>
        <dbReference type="EMBL" id="MFC3959187.1"/>
    </source>
</evidence>
<dbReference type="InterPro" id="IPR045397">
    <property type="entry name" value="TumE-like"/>
</dbReference>
<sequence>MSAGDDTPERTTESHSTRGPIDSPSLYDFRVAFERLEPLATGELDDPVDPTVLRIRLSDGVGTAESAWLDVRWTSVGDYNVHYTDAEGRNLRWDVHPHDFPRPTDVRHFHPPPTASNVPADVEPSCIAVSEVVLVARAVHTCWRLAYDRGDFDGCNAVDDPP</sequence>
<organism evidence="2 3">
    <name type="scientific">Halovivax cerinus</name>
    <dbReference type="NCBI Taxonomy" id="1487865"/>
    <lineage>
        <taxon>Archaea</taxon>
        <taxon>Methanobacteriati</taxon>
        <taxon>Methanobacteriota</taxon>
        <taxon>Stenosarchaea group</taxon>
        <taxon>Halobacteria</taxon>
        <taxon>Halobacteriales</taxon>
        <taxon>Natrialbaceae</taxon>
        <taxon>Halovivax</taxon>
    </lineage>
</organism>
<dbReference type="EMBL" id="JBHSAQ010000010">
    <property type="protein sequence ID" value="MFC3959187.1"/>
    <property type="molecule type" value="Genomic_DNA"/>
</dbReference>
<protein>
    <submittedName>
        <fullName evidence="2">Uncharacterized protein</fullName>
    </submittedName>
</protein>
<dbReference type="Proteomes" id="UP001595846">
    <property type="component" value="Unassembled WGS sequence"/>
</dbReference>
<dbReference type="AlphaFoldDB" id="A0ABD5NQT6"/>